<reference evidence="6 7" key="1">
    <citation type="submission" date="2019-11" db="EMBL/GenBank/DDBJ databases">
        <title>Genome sequences of 17 halophilic strains isolated from different environments.</title>
        <authorList>
            <person name="Furrow R.E."/>
        </authorList>
    </citation>
    <scope>NUCLEOTIDE SEQUENCE [LARGE SCALE GENOMIC DNA]</scope>
    <source>
        <strain evidence="6 7">22514_16_FS</strain>
    </source>
</reference>
<feature type="transmembrane region" description="Helical" evidence="4">
    <location>
        <begin position="69"/>
        <end position="88"/>
    </location>
</feature>
<dbReference type="Pfam" id="PF00015">
    <property type="entry name" value="MCPsignal"/>
    <property type="match status" value="1"/>
</dbReference>
<name>A0A6I4ZQ70_9BACI</name>
<feature type="transmembrane region" description="Helical" evidence="4">
    <location>
        <begin position="42"/>
        <end position="62"/>
    </location>
</feature>
<accession>A0A6I4ZQ70</accession>
<dbReference type="Gene3D" id="1.10.287.950">
    <property type="entry name" value="Methyl-accepting chemotaxis protein"/>
    <property type="match status" value="1"/>
</dbReference>
<dbReference type="AlphaFoldDB" id="A0A6I4ZQ70"/>
<evidence type="ECO:0000313" key="6">
    <source>
        <dbReference type="EMBL" id="MYL32395.1"/>
    </source>
</evidence>
<proteinExistence type="predicted"/>
<dbReference type="PROSITE" id="PS50111">
    <property type="entry name" value="CHEMOTAXIS_TRANSDUC_2"/>
    <property type="match status" value="1"/>
</dbReference>
<feature type="coiled-coil region" evidence="3">
    <location>
        <begin position="350"/>
        <end position="384"/>
    </location>
</feature>
<feature type="domain" description="Methyl-accepting transducer" evidence="5">
    <location>
        <begin position="209"/>
        <end position="459"/>
    </location>
</feature>
<keyword evidence="4" id="KW-1133">Transmembrane helix</keyword>
<dbReference type="Proteomes" id="UP000468638">
    <property type="component" value="Unassembled WGS sequence"/>
</dbReference>
<evidence type="ECO:0000313" key="7">
    <source>
        <dbReference type="Proteomes" id="UP000468638"/>
    </source>
</evidence>
<dbReference type="GO" id="GO:0007165">
    <property type="term" value="P:signal transduction"/>
    <property type="evidence" value="ECO:0007669"/>
    <property type="project" value="UniProtKB-KW"/>
</dbReference>
<sequence length="494" mass="54757">MGETHRMEEVQTKQNGVIVKILAFSVLLGVGAEYMVDAPMLNMIAVGGGGSVSVVLMFWLYYKKVYQKLVPYIAIISLAGIAFVVMMASEYVTNMLFTFYVLAVAAVSLSIAALVTGGVLGALLLVFFALEKGSTLGFDGRAMTISFVFYVLVFVVLFIQVRLSKRLLTDARESLSKSDILLRQQDEQASHIQETASKVYTYMKHIHTNSSENTYAMNSMNESFKEISVASHNQSSSVTDITKATDRSSELLQQMIDSFNQLVESAQYVQTRAEEGKGSVRNLNRNMSEFKHSFHTMSEQMDGLRNKIAESTGFTSQIQTIAGQTNLLALNASIEAARAGDAGKGFAVVAEEVRKLAETSNQTAEQINENLKEIQSDADYTRNQVIDNERMLSESLEITKRVSEGFTLITNEIALFIQQLNRFGEQATDIQHTSTDIQYSVNELASVIEQTSATMQELQSMVGEQTEKQQVLLQSIHNTRSSVENLEKQTNSET</sequence>
<dbReference type="PANTHER" id="PTHR32089">
    <property type="entry name" value="METHYL-ACCEPTING CHEMOTAXIS PROTEIN MCPB"/>
    <property type="match status" value="1"/>
</dbReference>
<dbReference type="SUPFAM" id="SSF58104">
    <property type="entry name" value="Methyl-accepting chemotaxis protein (MCP) signaling domain"/>
    <property type="match status" value="1"/>
</dbReference>
<evidence type="ECO:0000259" key="5">
    <source>
        <dbReference type="PROSITE" id="PS50111"/>
    </source>
</evidence>
<keyword evidence="4" id="KW-0472">Membrane</keyword>
<dbReference type="RefSeq" id="WP_160847687.1">
    <property type="nucleotide sequence ID" value="NZ_WMEQ01000001.1"/>
</dbReference>
<organism evidence="6 7">
    <name type="scientific">Pontibacillus yanchengensis</name>
    <dbReference type="NCBI Taxonomy" id="462910"/>
    <lineage>
        <taxon>Bacteria</taxon>
        <taxon>Bacillati</taxon>
        <taxon>Bacillota</taxon>
        <taxon>Bacilli</taxon>
        <taxon>Bacillales</taxon>
        <taxon>Bacillaceae</taxon>
        <taxon>Pontibacillus</taxon>
    </lineage>
</organism>
<gene>
    <name evidence="6" type="ORF">GLW05_02085</name>
</gene>
<comment type="caution">
    <text evidence="6">The sequence shown here is derived from an EMBL/GenBank/DDBJ whole genome shotgun (WGS) entry which is preliminary data.</text>
</comment>
<dbReference type="PANTHER" id="PTHR32089:SF112">
    <property type="entry name" value="LYSOZYME-LIKE PROTEIN-RELATED"/>
    <property type="match status" value="1"/>
</dbReference>
<feature type="transmembrane region" description="Helical" evidence="4">
    <location>
        <begin position="100"/>
        <end position="130"/>
    </location>
</feature>
<evidence type="ECO:0000256" key="1">
    <source>
        <dbReference type="ARBA" id="ARBA00023224"/>
    </source>
</evidence>
<evidence type="ECO:0000256" key="4">
    <source>
        <dbReference type="SAM" id="Phobius"/>
    </source>
</evidence>
<dbReference type="OrthoDB" id="242546at2"/>
<evidence type="ECO:0000256" key="2">
    <source>
        <dbReference type="PROSITE-ProRule" id="PRU00284"/>
    </source>
</evidence>
<keyword evidence="3" id="KW-0175">Coiled coil</keyword>
<dbReference type="GO" id="GO:0016020">
    <property type="term" value="C:membrane"/>
    <property type="evidence" value="ECO:0007669"/>
    <property type="project" value="InterPro"/>
</dbReference>
<feature type="transmembrane region" description="Helical" evidence="4">
    <location>
        <begin position="142"/>
        <end position="161"/>
    </location>
</feature>
<keyword evidence="4" id="KW-0812">Transmembrane</keyword>
<keyword evidence="1 2" id="KW-0807">Transducer</keyword>
<evidence type="ECO:0000256" key="3">
    <source>
        <dbReference type="SAM" id="Coils"/>
    </source>
</evidence>
<dbReference type="SMART" id="SM00283">
    <property type="entry name" value="MA"/>
    <property type="match status" value="1"/>
</dbReference>
<dbReference type="EMBL" id="WMEQ01000001">
    <property type="protein sequence ID" value="MYL32395.1"/>
    <property type="molecule type" value="Genomic_DNA"/>
</dbReference>
<feature type="transmembrane region" description="Helical" evidence="4">
    <location>
        <begin position="17"/>
        <end position="36"/>
    </location>
</feature>
<protein>
    <submittedName>
        <fullName evidence="6">Chemotaxis protein</fullName>
    </submittedName>
</protein>
<dbReference type="InterPro" id="IPR004089">
    <property type="entry name" value="MCPsignal_dom"/>
</dbReference>